<dbReference type="NCBIfam" id="TIGR00180">
    <property type="entry name" value="parB_part"/>
    <property type="match status" value="1"/>
</dbReference>
<dbReference type="GO" id="GO:0005694">
    <property type="term" value="C:chromosome"/>
    <property type="evidence" value="ECO:0007669"/>
    <property type="project" value="TreeGrafter"/>
</dbReference>
<evidence type="ECO:0000256" key="1">
    <source>
        <dbReference type="ARBA" id="ARBA00022829"/>
    </source>
</evidence>
<dbReference type="Pfam" id="PF02195">
    <property type="entry name" value="ParB_N"/>
    <property type="match status" value="1"/>
</dbReference>
<dbReference type="Gene3D" id="3.90.1530.30">
    <property type="match status" value="1"/>
</dbReference>
<dbReference type="InterPro" id="IPR004437">
    <property type="entry name" value="ParB/RepB/Spo0J"/>
</dbReference>
<dbReference type="PANTHER" id="PTHR33375:SF1">
    <property type="entry name" value="CHROMOSOME-PARTITIONING PROTEIN PARB-RELATED"/>
    <property type="match status" value="1"/>
</dbReference>
<evidence type="ECO:0000313" key="4">
    <source>
        <dbReference type="Proteomes" id="UP000070284"/>
    </source>
</evidence>
<comment type="caution">
    <text evidence="3">The sequence shown here is derived from an EMBL/GenBank/DDBJ whole genome shotgun (WGS) entry which is preliminary data.</text>
</comment>
<feature type="domain" description="ParB-like N-terminal" evidence="2">
    <location>
        <begin position="11"/>
        <end position="106"/>
    </location>
</feature>
<dbReference type="Pfam" id="PF17762">
    <property type="entry name" value="HTH_ParB"/>
    <property type="match status" value="1"/>
</dbReference>
<dbReference type="InterPro" id="IPR041468">
    <property type="entry name" value="HTH_ParB/Spo0J"/>
</dbReference>
<reference evidence="3 4" key="1">
    <citation type="journal article" date="2016" name="Sci. Rep.">
        <title>Metabolic traits of an uncultured archaeal lineage -MSBL1- from brine pools of the Red Sea.</title>
        <authorList>
            <person name="Mwirichia R."/>
            <person name="Alam I."/>
            <person name="Rashid M."/>
            <person name="Vinu M."/>
            <person name="Ba-Alawi W."/>
            <person name="Anthony Kamau A."/>
            <person name="Kamanda Ngugi D."/>
            <person name="Goker M."/>
            <person name="Klenk H.P."/>
            <person name="Bajic V."/>
            <person name="Stingl U."/>
        </authorList>
    </citation>
    <scope>NUCLEOTIDE SEQUENCE [LARGE SCALE GENOMIC DNA]</scope>
    <source>
        <strain evidence="3">SCGC-AAA259E19</strain>
    </source>
</reference>
<evidence type="ECO:0000259" key="2">
    <source>
        <dbReference type="SMART" id="SM00470"/>
    </source>
</evidence>
<gene>
    <name evidence="3" type="ORF">AKJ65_00605</name>
</gene>
<keyword evidence="4" id="KW-1185">Reference proteome</keyword>
<dbReference type="InterPro" id="IPR050336">
    <property type="entry name" value="Chromosome_partition/occlusion"/>
</dbReference>
<keyword evidence="1" id="KW-0159">Chromosome partition</keyword>
<dbReference type="SUPFAM" id="SSF110849">
    <property type="entry name" value="ParB/Sulfiredoxin"/>
    <property type="match status" value="1"/>
</dbReference>
<organism evidence="3 4">
    <name type="scientific">candidate division MSBL1 archaeon SCGC-AAA259E19</name>
    <dbReference type="NCBI Taxonomy" id="1698264"/>
    <lineage>
        <taxon>Archaea</taxon>
        <taxon>Methanobacteriati</taxon>
        <taxon>Methanobacteriota</taxon>
        <taxon>candidate division MSBL1</taxon>
    </lineage>
</organism>
<dbReference type="SUPFAM" id="SSF109709">
    <property type="entry name" value="KorB DNA-binding domain-like"/>
    <property type="match status" value="1"/>
</dbReference>
<name>A0A133UNQ5_9EURY</name>
<dbReference type="SMART" id="SM00470">
    <property type="entry name" value="ParB"/>
    <property type="match status" value="1"/>
</dbReference>
<dbReference type="GO" id="GO:0007059">
    <property type="term" value="P:chromosome segregation"/>
    <property type="evidence" value="ECO:0007669"/>
    <property type="project" value="UniProtKB-KW"/>
</dbReference>
<accession>A0A133UNQ5</accession>
<dbReference type="Proteomes" id="UP000070284">
    <property type="component" value="Unassembled WGS sequence"/>
</dbReference>
<dbReference type="Gene3D" id="1.10.10.2830">
    <property type="match status" value="1"/>
</dbReference>
<evidence type="ECO:0000313" key="3">
    <source>
        <dbReference type="EMBL" id="KXA95801.1"/>
    </source>
</evidence>
<dbReference type="GO" id="GO:0003677">
    <property type="term" value="F:DNA binding"/>
    <property type="evidence" value="ECO:0007669"/>
    <property type="project" value="InterPro"/>
</dbReference>
<dbReference type="AlphaFoldDB" id="A0A133UNQ5"/>
<protein>
    <recommendedName>
        <fullName evidence="2">ParB-like N-terminal domain-containing protein</fullName>
    </recommendedName>
</protein>
<dbReference type="InterPro" id="IPR003115">
    <property type="entry name" value="ParB_N"/>
</dbReference>
<dbReference type="InterPro" id="IPR036086">
    <property type="entry name" value="ParB/Sulfiredoxin_sf"/>
</dbReference>
<sequence length="395" mass="45338">MEGSSVKRDEKELDLDLLDLEDETFQARFSYSERKIKNLAQDIKEYGQREPIGVRESPKENGKFQIIYGFQRVKACKLLGRETIKATVYEGASDKECRELCVRDNEMHGDLSQVEKALQCHKLKEEHGWSVDRLCEAFNAKKSAIYNWLKVADLDDVVLGLIHHGYLTVYQGLEIGKIDDSRRLETAAQAVSENYSVRDIRKIRKKGEHLTRTAAANSPEVENCWIDLERKGVRKDCKDCKYFDGLERRKTIKFYDLEDVYVAENTYYLTCSACEKVNQPKTIGKFLQSVGKWNGGVVGPLFKLRPHPLIYGECSECHSLWKCGEESNLVFCPTCFEEDGLLVIEKGRELLAEGGNGNESEEVAWRWTDEGRSLIEKWEEKHEDLIVDKSEGVVE</sequence>
<proteinExistence type="predicted"/>
<dbReference type="EMBL" id="LHXO01000004">
    <property type="protein sequence ID" value="KXA95801.1"/>
    <property type="molecule type" value="Genomic_DNA"/>
</dbReference>
<dbReference type="PANTHER" id="PTHR33375">
    <property type="entry name" value="CHROMOSOME-PARTITIONING PROTEIN PARB-RELATED"/>
    <property type="match status" value="1"/>
</dbReference>